<dbReference type="GO" id="GO:0043565">
    <property type="term" value="F:sequence-specific DNA binding"/>
    <property type="evidence" value="ECO:0007669"/>
    <property type="project" value="InterPro"/>
</dbReference>
<keyword evidence="6" id="KW-0010">Activator</keyword>
<dbReference type="PANTHER" id="PTHR10815">
    <property type="entry name" value="METHYLATED-DNA--PROTEIN-CYSTEINE METHYLTRANSFERASE"/>
    <property type="match status" value="1"/>
</dbReference>
<dbReference type="GO" id="GO:0003700">
    <property type="term" value="F:DNA-binding transcription factor activity"/>
    <property type="evidence" value="ECO:0007669"/>
    <property type="project" value="InterPro"/>
</dbReference>
<dbReference type="InterPro" id="IPR014048">
    <property type="entry name" value="MethylDNA_cys_MeTrfase_DNA-bd"/>
</dbReference>
<dbReference type="PANTHER" id="PTHR10815:SF14">
    <property type="entry name" value="BIFUNCTIONAL TRANSCRIPTIONAL ACTIVATOR_DNA REPAIR ENZYME ADA"/>
    <property type="match status" value="1"/>
</dbReference>
<keyword evidence="5" id="KW-0805">Transcription regulation</keyword>
<comment type="catalytic activity">
    <reaction evidence="9">
        <text>a 6-O-methyl-2'-deoxyguanosine in DNA + L-cysteinyl-[protein] = S-methyl-L-cysteinyl-[protein] + a 2'-deoxyguanosine in DNA</text>
        <dbReference type="Rhea" id="RHEA:24000"/>
        <dbReference type="Rhea" id="RHEA-COMP:10131"/>
        <dbReference type="Rhea" id="RHEA-COMP:10132"/>
        <dbReference type="Rhea" id="RHEA-COMP:11367"/>
        <dbReference type="Rhea" id="RHEA-COMP:11368"/>
        <dbReference type="ChEBI" id="CHEBI:29950"/>
        <dbReference type="ChEBI" id="CHEBI:82612"/>
        <dbReference type="ChEBI" id="CHEBI:85445"/>
        <dbReference type="ChEBI" id="CHEBI:85448"/>
        <dbReference type="EC" id="2.1.1.63"/>
    </reaction>
</comment>
<dbReference type="PROSITE" id="PS00374">
    <property type="entry name" value="MGMT"/>
    <property type="match status" value="1"/>
</dbReference>
<dbReference type="GO" id="GO:0006281">
    <property type="term" value="P:DNA repair"/>
    <property type="evidence" value="ECO:0007669"/>
    <property type="project" value="UniProtKB-KW"/>
</dbReference>
<feature type="compositionally biased region" description="Polar residues" evidence="12">
    <location>
        <begin position="1"/>
        <end position="26"/>
    </location>
</feature>
<dbReference type="PROSITE" id="PS01124">
    <property type="entry name" value="HTH_ARAC_FAMILY_2"/>
    <property type="match status" value="1"/>
</dbReference>
<feature type="region of interest" description="Disordered" evidence="12">
    <location>
        <begin position="1"/>
        <end position="27"/>
    </location>
</feature>
<feature type="active site" description="Nucleophile; methyl group acceptor from methylphosphotriester" evidence="10">
    <location>
        <position position="62"/>
    </location>
</feature>
<reference evidence="14 15" key="1">
    <citation type="submission" date="2018-06" db="EMBL/GenBank/DDBJ databases">
        <authorList>
            <consortium name="Pathogen Informatics"/>
            <person name="Doyle S."/>
        </authorList>
    </citation>
    <scope>NUCLEOTIDE SEQUENCE [LARGE SCALE GENOMIC DNA]</scope>
    <source>
        <strain evidence="14 15">NCTC13160</strain>
    </source>
</reference>
<dbReference type="InterPro" id="IPR016221">
    <property type="entry name" value="Bifunct_regulatory_prot_Ada"/>
</dbReference>
<dbReference type="InterPro" id="IPR018060">
    <property type="entry name" value="HTH_AraC"/>
</dbReference>
<dbReference type="SUPFAM" id="SSF53155">
    <property type="entry name" value="Methylated DNA-protein cysteine methyltransferase domain"/>
    <property type="match status" value="1"/>
</dbReference>
<dbReference type="SUPFAM" id="SSF57884">
    <property type="entry name" value="Ada DNA repair protein, N-terminal domain (N-Ada 10)"/>
    <property type="match status" value="1"/>
</dbReference>
<evidence type="ECO:0000313" key="15">
    <source>
        <dbReference type="Proteomes" id="UP000254573"/>
    </source>
</evidence>
<keyword evidence="2" id="KW-0489">Methyltransferase</keyword>
<gene>
    <name evidence="14" type="primary">ada</name>
    <name evidence="14" type="ORF">NCTC13160_03183</name>
</gene>
<sequence length="401" mass="43014">MRTQSMTTQRAPRSSDTATDSANRTSGARYATDDAKWAAVVARDKQADGEFFYSVRTTGVFCRPSCGARLARRENVAFHADIAAAERAGFRPCKRCKPDQGGLDARHAALITAACRRIETAEVPPRLDVLAAEAGLSPHYFHRLFRAVTGVTPRAYANGRRAERVRDALPASGSVTSAFYDAGFNSNGRFYASADALLGMKPATFRAGGQAESIRFAVAQCSLGALLVAATSRGLCAISLGDDPDTLLHDLQDRFPKAELVGADAEFERWIAQVVGFVESPRLGLSLPLDVRGTAFQQRVWQALREVPAGETASYAQIAERIGAPRAVRAVAQACASNRLAVAIPCHRIVRNDGALSGYRWGVERKRALLANERAEGETGDGEIAPDAHASCVPVINGGKR</sequence>
<evidence type="ECO:0000256" key="2">
    <source>
        <dbReference type="ARBA" id="ARBA00022603"/>
    </source>
</evidence>
<dbReference type="Gene3D" id="1.10.10.10">
    <property type="entry name" value="Winged helix-like DNA-binding domain superfamily/Winged helix DNA-binding domain"/>
    <property type="match status" value="1"/>
</dbReference>
<comment type="cofactor">
    <cofactor evidence="11">
        <name>Zn(2+)</name>
        <dbReference type="ChEBI" id="CHEBI:29105"/>
    </cofactor>
    <text evidence="11">Binds 1 zinc ion per subunit.</text>
</comment>
<dbReference type="InterPro" id="IPR009057">
    <property type="entry name" value="Homeodomain-like_sf"/>
</dbReference>
<proteinExistence type="predicted"/>
<dbReference type="InterPro" id="IPR035451">
    <property type="entry name" value="Ada-like_dom_sf"/>
</dbReference>
<evidence type="ECO:0000256" key="7">
    <source>
        <dbReference type="ARBA" id="ARBA00023163"/>
    </source>
</evidence>
<keyword evidence="4" id="KW-0227">DNA damage</keyword>
<dbReference type="NCBIfam" id="TIGR00589">
    <property type="entry name" value="ogt"/>
    <property type="match status" value="1"/>
</dbReference>
<evidence type="ECO:0000256" key="1">
    <source>
        <dbReference type="ARBA" id="ARBA00001286"/>
    </source>
</evidence>
<protein>
    <submittedName>
        <fullName evidence="14">Regulatory protein of adaptative response</fullName>
    </submittedName>
</protein>
<keyword evidence="3" id="KW-0808">Transferase</keyword>
<keyword evidence="7" id="KW-0804">Transcription</keyword>
<keyword evidence="11" id="KW-0862">Zinc</keyword>
<dbReference type="NCBIfam" id="NF011964">
    <property type="entry name" value="PRK15435.1"/>
    <property type="match status" value="1"/>
</dbReference>
<comment type="catalytic activity">
    <reaction evidence="1">
        <text>a 4-O-methyl-thymidine in DNA + L-cysteinyl-[protein] = a thymidine in DNA + S-methyl-L-cysteinyl-[protein]</text>
        <dbReference type="Rhea" id="RHEA:53428"/>
        <dbReference type="Rhea" id="RHEA-COMP:10131"/>
        <dbReference type="Rhea" id="RHEA-COMP:10132"/>
        <dbReference type="Rhea" id="RHEA-COMP:13555"/>
        <dbReference type="Rhea" id="RHEA-COMP:13556"/>
        <dbReference type="ChEBI" id="CHEBI:29950"/>
        <dbReference type="ChEBI" id="CHEBI:82612"/>
        <dbReference type="ChEBI" id="CHEBI:137386"/>
        <dbReference type="ChEBI" id="CHEBI:137387"/>
        <dbReference type="EC" id="2.1.1.63"/>
    </reaction>
</comment>
<dbReference type="GO" id="GO:0008270">
    <property type="term" value="F:zinc ion binding"/>
    <property type="evidence" value="ECO:0007669"/>
    <property type="project" value="InterPro"/>
</dbReference>
<dbReference type="RefSeq" id="WP_023597946.1">
    <property type="nucleotide sequence ID" value="NC_023018.2"/>
</dbReference>
<dbReference type="Gene3D" id="1.10.10.60">
    <property type="entry name" value="Homeodomain-like"/>
    <property type="match status" value="1"/>
</dbReference>
<evidence type="ECO:0000256" key="11">
    <source>
        <dbReference type="PIRSR" id="PIRSR000409-3"/>
    </source>
</evidence>
<feature type="binding site" evidence="11">
    <location>
        <position position="66"/>
    </location>
    <ligand>
        <name>Zn(2+)</name>
        <dbReference type="ChEBI" id="CHEBI:29105"/>
    </ligand>
</feature>
<keyword evidence="11" id="KW-0479">Metal-binding</keyword>
<dbReference type="Gene3D" id="3.30.160.70">
    <property type="entry name" value="Methylated DNA-protein cysteine methyltransferase domain"/>
    <property type="match status" value="1"/>
</dbReference>
<evidence type="ECO:0000256" key="6">
    <source>
        <dbReference type="ARBA" id="ARBA00023159"/>
    </source>
</evidence>
<evidence type="ECO:0000256" key="10">
    <source>
        <dbReference type="PIRSR" id="PIRSR000409-1"/>
    </source>
</evidence>
<feature type="binding site" evidence="11">
    <location>
        <position position="93"/>
    </location>
    <ligand>
        <name>Zn(2+)</name>
        <dbReference type="ChEBI" id="CHEBI:29105"/>
    </ligand>
</feature>
<dbReference type="Gene3D" id="3.40.10.10">
    <property type="entry name" value="DNA Methylphosphotriester Repair Domain"/>
    <property type="match status" value="1"/>
</dbReference>
<dbReference type="GeneID" id="57196892"/>
<evidence type="ECO:0000256" key="3">
    <source>
        <dbReference type="ARBA" id="ARBA00022679"/>
    </source>
</evidence>
<dbReference type="AlphaFoldDB" id="A0A378YSA1"/>
<dbReference type="SUPFAM" id="SSF46767">
    <property type="entry name" value="Methylated DNA-protein cysteine methyltransferase, C-terminal domain"/>
    <property type="match status" value="1"/>
</dbReference>
<dbReference type="EMBL" id="UGSG01000001">
    <property type="protein sequence ID" value="SUA79361.1"/>
    <property type="molecule type" value="Genomic_DNA"/>
</dbReference>
<dbReference type="SMART" id="SM00342">
    <property type="entry name" value="HTH_ARAC"/>
    <property type="match status" value="1"/>
</dbReference>
<dbReference type="PIRSF" id="PIRSF000409">
    <property type="entry name" value="Ada"/>
    <property type="match status" value="1"/>
</dbReference>
<feature type="domain" description="HTH araC/xylS-type" evidence="13">
    <location>
        <begin position="126"/>
        <end position="208"/>
    </location>
</feature>
<dbReference type="InterPro" id="IPR004026">
    <property type="entry name" value="Ada_DNA_repair_Zn-bd"/>
</dbReference>
<feature type="binding site" evidence="11">
    <location>
        <position position="96"/>
    </location>
    <ligand>
        <name>Zn(2+)</name>
        <dbReference type="ChEBI" id="CHEBI:29105"/>
    </ligand>
</feature>
<evidence type="ECO:0000256" key="5">
    <source>
        <dbReference type="ARBA" id="ARBA00023015"/>
    </source>
</evidence>
<dbReference type="Pfam" id="PF01035">
    <property type="entry name" value="DNA_binding_1"/>
    <property type="match status" value="1"/>
</dbReference>
<dbReference type="InterPro" id="IPR036388">
    <property type="entry name" value="WH-like_DNA-bd_sf"/>
</dbReference>
<organism evidence="14 15">
    <name type="scientific">Pandoraea pnomenusa</name>
    <dbReference type="NCBI Taxonomy" id="93220"/>
    <lineage>
        <taxon>Bacteria</taxon>
        <taxon>Pseudomonadati</taxon>
        <taxon>Pseudomonadota</taxon>
        <taxon>Betaproteobacteria</taxon>
        <taxon>Burkholderiales</taxon>
        <taxon>Burkholderiaceae</taxon>
        <taxon>Pandoraea</taxon>
    </lineage>
</organism>
<dbReference type="Pfam" id="PF12833">
    <property type="entry name" value="HTH_18"/>
    <property type="match status" value="1"/>
</dbReference>
<dbReference type="InterPro" id="IPR036631">
    <property type="entry name" value="MGMT_N_sf"/>
</dbReference>
<dbReference type="InterPro" id="IPR001497">
    <property type="entry name" value="MethylDNA_cys_MeTrfase_AS"/>
</dbReference>
<feature type="active site" description="Nucleophile; methyl group acceptor from either O6-methylguanine or O4-methylthymine" evidence="10">
    <location>
        <position position="346"/>
    </location>
</feature>
<dbReference type="GO" id="GO:0032259">
    <property type="term" value="P:methylation"/>
    <property type="evidence" value="ECO:0007669"/>
    <property type="project" value="UniProtKB-KW"/>
</dbReference>
<name>A0A378YSA1_9BURK</name>
<dbReference type="SUPFAM" id="SSF46689">
    <property type="entry name" value="Homeodomain-like"/>
    <property type="match status" value="1"/>
</dbReference>
<evidence type="ECO:0000313" key="14">
    <source>
        <dbReference type="EMBL" id="SUA79361.1"/>
    </source>
</evidence>
<accession>A0A378YSA1</accession>
<dbReference type="CDD" id="cd06445">
    <property type="entry name" value="ATase"/>
    <property type="match status" value="1"/>
</dbReference>
<dbReference type="InterPro" id="IPR036217">
    <property type="entry name" value="MethylDNA_cys_MeTrfase_DNAb"/>
</dbReference>
<evidence type="ECO:0000256" key="9">
    <source>
        <dbReference type="ARBA" id="ARBA00049348"/>
    </source>
</evidence>
<dbReference type="FunFam" id="1.10.10.10:FF:000410">
    <property type="entry name" value="ADA regulatory protein, putative"/>
    <property type="match status" value="1"/>
</dbReference>
<dbReference type="Pfam" id="PF02805">
    <property type="entry name" value="Ada_Zn_binding"/>
    <property type="match status" value="1"/>
</dbReference>
<keyword evidence="8" id="KW-0234">DNA repair</keyword>
<dbReference type="Proteomes" id="UP000254573">
    <property type="component" value="Unassembled WGS sequence"/>
</dbReference>
<evidence type="ECO:0000259" key="13">
    <source>
        <dbReference type="PROSITE" id="PS01124"/>
    </source>
</evidence>
<evidence type="ECO:0000256" key="12">
    <source>
        <dbReference type="SAM" id="MobiDB-lite"/>
    </source>
</evidence>
<feature type="binding site" evidence="11">
    <location>
        <position position="62"/>
    </location>
    <ligand>
        <name>Zn(2+)</name>
        <dbReference type="ChEBI" id="CHEBI:29105"/>
    </ligand>
</feature>
<evidence type="ECO:0000256" key="4">
    <source>
        <dbReference type="ARBA" id="ARBA00022763"/>
    </source>
</evidence>
<evidence type="ECO:0000256" key="8">
    <source>
        <dbReference type="ARBA" id="ARBA00023204"/>
    </source>
</evidence>
<dbReference type="GO" id="GO:0003908">
    <property type="term" value="F:methylated-DNA-[protein]-cysteine S-methyltransferase activity"/>
    <property type="evidence" value="ECO:0007669"/>
    <property type="project" value="UniProtKB-EC"/>
</dbReference>